<proteinExistence type="predicted"/>
<dbReference type="RefSeq" id="WP_239532343.1">
    <property type="nucleotide sequence ID" value="NZ_JAFBBK010000001.1"/>
</dbReference>
<keyword evidence="3" id="KW-0560">Oxidoreductase</keyword>
<dbReference type="InterPro" id="IPR007138">
    <property type="entry name" value="ABM_dom"/>
</dbReference>
<reference evidence="3 4" key="1">
    <citation type="submission" date="2021-01" db="EMBL/GenBank/DDBJ databases">
        <title>Genomics of switchgrass bacterial isolates.</title>
        <authorList>
            <person name="Shade A."/>
        </authorList>
    </citation>
    <scope>NUCLEOTIDE SEQUENCE [LARGE SCALE GENOMIC DNA]</scope>
    <source>
        <strain evidence="3 4">PvP111</strain>
    </source>
</reference>
<dbReference type="Proteomes" id="UP000703038">
    <property type="component" value="Unassembled WGS sequence"/>
</dbReference>
<dbReference type="InterPro" id="IPR041581">
    <property type="entry name" value="Glyoxalase_6"/>
</dbReference>
<dbReference type="InterPro" id="IPR011008">
    <property type="entry name" value="Dimeric_a/b-barrel"/>
</dbReference>
<dbReference type="SUPFAM" id="SSF54909">
    <property type="entry name" value="Dimeric alpha+beta barrel"/>
    <property type="match status" value="1"/>
</dbReference>
<feature type="domain" description="Glyoxalase-like" evidence="2">
    <location>
        <begin position="111"/>
        <end position="217"/>
    </location>
</feature>
<dbReference type="Gene3D" id="3.10.180.10">
    <property type="entry name" value="2,3-Dihydroxybiphenyl 1,2-Dioxygenase, domain 1"/>
    <property type="match status" value="1"/>
</dbReference>
<protein>
    <submittedName>
        <fullName evidence="3">Quinol monooxygenase YgiN</fullName>
    </submittedName>
</protein>
<dbReference type="InterPro" id="IPR029068">
    <property type="entry name" value="Glyas_Bleomycin-R_OHBP_Dase"/>
</dbReference>
<dbReference type="Pfam" id="PF18029">
    <property type="entry name" value="Glyoxalase_6"/>
    <property type="match status" value="1"/>
</dbReference>
<sequence>MSPYVHLSGQLVCRDDAELAVVSECLPRHVELTRAEPGCVSFDVHQSGDPLVWLVDEYFADEAAFARHQDRVTSSEWGTRTAGIERRYVVERARGEAPTPTTSGPLRTAGISLDCADPEELVRFYLALLGGRRLWRDDQACGMRTDEGLVVVAQKVEEYIPPEWPGTAVVHLDIDAGNDLAGAVRYAETCGARQSEPQFDSRWAVLLDPAGHPFCITTMVWSDQ</sequence>
<gene>
    <name evidence="3" type="ORF">JOE42_000556</name>
</gene>
<organism evidence="3 4">
    <name type="scientific">Rhodococcoides corynebacterioides</name>
    <dbReference type="NCBI Taxonomy" id="53972"/>
    <lineage>
        <taxon>Bacteria</taxon>
        <taxon>Bacillati</taxon>
        <taxon>Actinomycetota</taxon>
        <taxon>Actinomycetes</taxon>
        <taxon>Mycobacteriales</taxon>
        <taxon>Nocardiaceae</taxon>
        <taxon>Rhodococcoides</taxon>
    </lineage>
</organism>
<evidence type="ECO:0000259" key="2">
    <source>
        <dbReference type="Pfam" id="PF18029"/>
    </source>
</evidence>
<evidence type="ECO:0000313" key="3">
    <source>
        <dbReference type="EMBL" id="MBM7413823.1"/>
    </source>
</evidence>
<dbReference type="PANTHER" id="PTHR35908:SF1">
    <property type="entry name" value="CONSERVED PROTEIN"/>
    <property type="match status" value="1"/>
</dbReference>
<dbReference type="Gene3D" id="3.30.70.100">
    <property type="match status" value="1"/>
</dbReference>
<evidence type="ECO:0000259" key="1">
    <source>
        <dbReference type="Pfam" id="PF03992"/>
    </source>
</evidence>
<dbReference type="Pfam" id="PF03992">
    <property type="entry name" value="ABM"/>
    <property type="match status" value="1"/>
</dbReference>
<name>A0ABS2KPS2_9NOCA</name>
<keyword evidence="4" id="KW-1185">Reference proteome</keyword>
<feature type="domain" description="ABM" evidence="1">
    <location>
        <begin position="26"/>
        <end position="71"/>
    </location>
</feature>
<dbReference type="GO" id="GO:0004497">
    <property type="term" value="F:monooxygenase activity"/>
    <property type="evidence" value="ECO:0007669"/>
    <property type="project" value="UniProtKB-KW"/>
</dbReference>
<dbReference type="SUPFAM" id="SSF54593">
    <property type="entry name" value="Glyoxalase/Bleomycin resistance protein/Dihydroxybiphenyl dioxygenase"/>
    <property type="match status" value="1"/>
</dbReference>
<keyword evidence="3" id="KW-0503">Monooxygenase</keyword>
<dbReference type="PANTHER" id="PTHR35908">
    <property type="entry name" value="HYPOTHETICAL FUSION PROTEIN"/>
    <property type="match status" value="1"/>
</dbReference>
<evidence type="ECO:0000313" key="4">
    <source>
        <dbReference type="Proteomes" id="UP000703038"/>
    </source>
</evidence>
<dbReference type="EMBL" id="JAFBBK010000001">
    <property type="protein sequence ID" value="MBM7413823.1"/>
    <property type="molecule type" value="Genomic_DNA"/>
</dbReference>
<dbReference type="CDD" id="cd06587">
    <property type="entry name" value="VOC"/>
    <property type="match status" value="1"/>
</dbReference>
<comment type="caution">
    <text evidence="3">The sequence shown here is derived from an EMBL/GenBank/DDBJ whole genome shotgun (WGS) entry which is preliminary data.</text>
</comment>
<accession>A0ABS2KPS2</accession>